<keyword evidence="3" id="KW-0378">Hydrolase</keyword>
<name>A0A501W7W0_9BACT</name>
<evidence type="ECO:0000259" key="5">
    <source>
        <dbReference type="PROSITE" id="PS51935"/>
    </source>
</evidence>
<dbReference type="InterPro" id="IPR038765">
    <property type="entry name" value="Papain-like_cys_pep_sf"/>
</dbReference>
<dbReference type="Gene3D" id="3.90.1720.10">
    <property type="entry name" value="endopeptidase domain like (from Nostoc punctiforme)"/>
    <property type="match status" value="1"/>
</dbReference>
<gene>
    <name evidence="6" type="ORF">FJM65_01370</name>
</gene>
<dbReference type="Proteomes" id="UP000316727">
    <property type="component" value="Unassembled WGS sequence"/>
</dbReference>
<accession>A0A501W7W0</accession>
<proteinExistence type="inferred from homology"/>
<dbReference type="PANTHER" id="PTHR47053">
    <property type="entry name" value="MUREIN DD-ENDOPEPTIDASE MEPH-RELATED"/>
    <property type="match status" value="1"/>
</dbReference>
<keyword evidence="2" id="KW-0645">Protease</keyword>
<protein>
    <submittedName>
        <fullName evidence="6">NlpC/P60 family protein</fullName>
    </submittedName>
</protein>
<dbReference type="RefSeq" id="WP_140618624.1">
    <property type="nucleotide sequence ID" value="NZ_VFRQ01000001.1"/>
</dbReference>
<comment type="caution">
    <text evidence="6">The sequence shown here is derived from an EMBL/GenBank/DDBJ whole genome shotgun (WGS) entry which is preliminary data.</text>
</comment>
<organism evidence="6 7">
    <name type="scientific">Pontibacter mangrovi</name>
    <dbReference type="NCBI Taxonomy" id="2589816"/>
    <lineage>
        <taxon>Bacteria</taxon>
        <taxon>Pseudomonadati</taxon>
        <taxon>Bacteroidota</taxon>
        <taxon>Cytophagia</taxon>
        <taxon>Cytophagales</taxon>
        <taxon>Hymenobacteraceae</taxon>
        <taxon>Pontibacter</taxon>
    </lineage>
</organism>
<dbReference type="SUPFAM" id="SSF54001">
    <property type="entry name" value="Cysteine proteinases"/>
    <property type="match status" value="1"/>
</dbReference>
<dbReference type="GO" id="GO:0006508">
    <property type="term" value="P:proteolysis"/>
    <property type="evidence" value="ECO:0007669"/>
    <property type="project" value="UniProtKB-KW"/>
</dbReference>
<keyword evidence="7" id="KW-1185">Reference proteome</keyword>
<sequence>MKKTLLLIVSPVLLLVLLFVFVPQHFASSTAHTTSEAAFAPKVKPLKDVATLPEANTEVYASLIDYAMSLRGTPYVWAGETPDGFDCSGFITHVYGKYDVALPHSSRMQAEEGINVPLEEARPGDLLIFTGTNPDVREPGHVGIVITAPEEDTVSFVHASSNGGVKVSQVEGTRYEIRFLEARRVL</sequence>
<dbReference type="PROSITE" id="PS51935">
    <property type="entry name" value="NLPC_P60"/>
    <property type="match status" value="1"/>
</dbReference>
<dbReference type="Pfam" id="PF00877">
    <property type="entry name" value="NLPC_P60"/>
    <property type="match status" value="1"/>
</dbReference>
<reference evidence="6 7" key="1">
    <citation type="submission" date="2019-06" db="EMBL/GenBank/DDBJ databases">
        <title>A novel bacterium of genus Pontibacter, isolated from marine sediment.</title>
        <authorList>
            <person name="Huang H."/>
            <person name="Mo K."/>
            <person name="Hu Y."/>
        </authorList>
    </citation>
    <scope>NUCLEOTIDE SEQUENCE [LARGE SCALE GENOMIC DNA]</scope>
    <source>
        <strain evidence="6 7">HB172049</strain>
    </source>
</reference>
<dbReference type="EMBL" id="VFRQ01000001">
    <property type="protein sequence ID" value="TPE46023.1"/>
    <property type="molecule type" value="Genomic_DNA"/>
</dbReference>
<dbReference type="OrthoDB" id="9807055at2"/>
<evidence type="ECO:0000256" key="3">
    <source>
        <dbReference type="ARBA" id="ARBA00022801"/>
    </source>
</evidence>
<evidence type="ECO:0000256" key="2">
    <source>
        <dbReference type="ARBA" id="ARBA00022670"/>
    </source>
</evidence>
<dbReference type="InterPro" id="IPR000064">
    <property type="entry name" value="NLP_P60_dom"/>
</dbReference>
<dbReference type="InterPro" id="IPR051202">
    <property type="entry name" value="Peptidase_C40"/>
</dbReference>
<comment type="similarity">
    <text evidence="1">Belongs to the peptidase C40 family.</text>
</comment>
<dbReference type="AlphaFoldDB" id="A0A501W7W0"/>
<feature type="domain" description="NlpC/P60" evidence="5">
    <location>
        <begin position="57"/>
        <end position="186"/>
    </location>
</feature>
<evidence type="ECO:0000256" key="4">
    <source>
        <dbReference type="ARBA" id="ARBA00022807"/>
    </source>
</evidence>
<evidence type="ECO:0000256" key="1">
    <source>
        <dbReference type="ARBA" id="ARBA00007074"/>
    </source>
</evidence>
<dbReference type="PANTHER" id="PTHR47053:SF1">
    <property type="entry name" value="MUREIN DD-ENDOPEPTIDASE MEPH-RELATED"/>
    <property type="match status" value="1"/>
</dbReference>
<dbReference type="GO" id="GO:0008234">
    <property type="term" value="F:cysteine-type peptidase activity"/>
    <property type="evidence" value="ECO:0007669"/>
    <property type="project" value="UniProtKB-KW"/>
</dbReference>
<keyword evidence="4" id="KW-0788">Thiol protease</keyword>
<evidence type="ECO:0000313" key="6">
    <source>
        <dbReference type="EMBL" id="TPE46023.1"/>
    </source>
</evidence>
<evidence type="ECO:0000313" key="7">
    <source>
        <dbReference type="Proteomes" id="UP000316727"/>
    </source>
</evidence>